<proteinExistence type="predicted"/>
<protein>
    <submittedName>
        <fullName evidence="3">JmjC domain-containing protein</fullName>
    </submittedName>
</protein>
<accession>A0A183S7X9</accession>
<evidence type="ECO:0000313" key="3">
    <source>
        <dbReference type="WBParaSite" id="SSLN_0000034401-mRNA-1"/>
    </source>
</evidence>
<name>A0A183S7X9_SCHSO</name>
<dbReference type="AlphaFoldDB" id="A0A183S7X9"/>
<dbReference type="Proteomes" id="UP000275846">
    <property type="component" value="Unassembled WGS sequence"/>
</dbReference>
<dbReference type="EMBL" id="UYSU01000207">
    <property type="protein sequence ID" value="VDL85423.1"/>
    <property type="molecule type" value="Genomic_DNA"/>
</dbReference>
<reference evidence="1 2" key="2">
    <citation type="submission" date="2018-11" db="EMBL/GenBank/DDBJ databases">
        <authorList>
            <consortium name="Pathogen Informatics"/>
        </authorList>
    </citation>
    <scope>NUCLEOTIDE SEQUENCE [LARGE SCALE GENOMIC DNA]</scope>
    <source>
        <strain evidence="1 2">NST_G2</strain>
    </source>
</reference>
<sequence length="105" mass="11568">MVHHIATKLLCSSLHPADSLLARLTAGKPEFDHMLQPWVVGRKSYPWGSLLKEMSQTITCYCRSADEHRALKNTHVATPSNLVICQPLVRGGKAAAVGTHFDHLV</sequence>
<organism evidence="3">
    <name type="scientific">Schistocephalus solidus</name>
    <name type="common">Tapeworm</name>
    <dbReference type="NCBI Taxonomy" id="70667"/>
    <lineage>
        <taxon>Eukaryota</taxon>
        <taxon>Metazoa</taxon>
        <taxon>Spiralia</taxon>
        <taxon>Lophotrochozoa</taxon>
        <taxon>Platyhelminthes</taxon>
        <taxon>Cestoda</taxon>
        <taxon>Eucestoda</taxon>
        <taxon>Diphyllobothriidea</taxon>
        <taxon>Diphyllobothriidae</taxon>
        <taxon>Schistocephalus</taxon>
    </lineage>
</organism>
<evidence type="ECO:0000313" key="2">
    <source>
        <dbReference type="Proteomes" id="UP000275846"/>
    </source>
</evidence>
<reference evidence="3" key="1">
    <citation type="submission" date="2016-06" db="UniProtKB">
        <authorList>
            <consortium name="WormBaseParasite"/>
        </authorList>
    </citation>
    <scope>IDENTIFICATION</scope>
</reference>
<keyword evidence="2" id="KW-1185">Reference proteome</keyword>
<evidence type="ECO:0000313" key="1">
    <source>
        <dbReference type="EMBL" id="VDL85423.1"/>
    </source>
</evidence>
<dbReference type="WBParaSite" id="SSLN_0000034401-mRNA-1">
    <property type="protein sequence ID" value="SSLN_0000034401-mRNA-1"/>
    <property type="gene ID" value="SSLN_0000034401"/>
</dbReference>
<gene>
    <name evidence="1" type="ORF">SSLN_LOCUS327</name>
</gene>